<feature type="binding site" evidence="1">
    <location>
        <position position="45"/>
    </location>
    <ligand>
        <name>Mg(2+)</name>
        <dbReference type="ChEBI" id="CHEBI:18420"/>
        <label>2</label>
    </ligand>
</feature>
<feature type="binding site" evidence="1">
    <location>
        <position position="217"/>
    </location>
    <ligand>
        <name>Mg(2+)</name>
        <dbReference type="ChEBI" id="CHEBI:18420"/>
        <label>3</label>
    </ligand>
</feature>
<dbReference type="SUPFAM" id="SSF56042">
    <property type="entry name" value="PurM C-terminal domain-like"/>
    <property type="match status" value="1"/>
</dbReference>
<dbReference type="GO" id="GO:0005524">
    <property type="term" value="F:ATP binding"/>
    <property type="evidence" value="ECO:0007669"/>
    <property type="project" value="UniProtKB-UniRule"/>
</dbReference>
<reference evidence="4" key="1">
    <citation type="journal article" date="2014" name="Genome Announc.">
        <title>Draft Genome Sequences of Three Alkaliphilic Bacillus Strains, Bacillus wakoensis JCM 9140T, Bacillus akibai JCM 9157T, and Bacillus hemicellulosilyticus JCM 9152T.</title>
        <authorList>
            <person name="Yuki M."/>
            <person name="Oshima K."/>
            <person name="Suda W."/>
            <person name="Oshida Y."/>
            <person name="Kitamura K."/>
            <person name="Iida T."/>
            <person name="Hattori M."/>
            <person name="Ohkuma M."/>
        </authorList>
    </citation>
    <scope>NUCLEOTIDE SEQUENCE [LARGE SCALE GENOMIC DNA]</scope>
    <source>
        <strain evidence="4">JCM 9152</strain>
    </source>
</reference>
<feature type="binding site" evidence="1">
    <location>
        <position position="104"/>
    </location>
    <ligand>
        <name>ATP</name>
        <dbReference type="ChEBI" id="CHEBI:30616"/>
    </ligand>
</feature>
<feature type="domain" description="PurM-like C-terminal" evidence="3">
    <location>
        <begin position="152"/>
        <end position="307"/>
    </location>
</feature>
<feature type="binding site" evidence="1">
    <location>
        <position position="220"/>
    </location>
    <ligand>
        <name>Mg(2+)</name>
        <dbReference type="ChEBI" id="CHEBI:18420"/>
        <label>5</label>
    </ligand>
</feature>
<keyword evidence="1" id="KW-0547">Nucleotide-binding</keyword>
<feature type="binding site" evidence="1">
    <location>
        <position position="74"/>
    </location>
    <ligand>
        <name>Mg(2+)</name>
        <dbReference type="ChEBI" id="CHEBI:18420"/>
        <label>2</label>
    </ligand>
</feature>
<dbReference type="OrthoDB" id="9802811at2"/>
<comment type="function">
    <text evidence="1">Catalyzes the ATP-dependent phosphorylation of thiamine-monophosphate (TMP) to form thiamine-pyrophosphate (TPP), the active form of vitamin B1.</text>
</comment>
<evidence type="ECO:0000313" key="4">
    <source>
        <dbReference type="EMBL" id="GAE32477.1"/>
    </source>
</evidence>
<sequence>MKDEFEFIESITPRQTDQASLVKGIGDDAAVYRGSDEYDEVICVDTMVEGVHFRRDTLTPFQIGKKALAINVSDLAAMGAQPIYYIVSVAASADWKQEELEDVYKGMFDLAQEYKMDLIGGDTVSTPDTLVLTVTVIGRVERNRAVYRHTAKPGDVVFITGYAGRSAAGLDLLFEKGVNGSFSLEEQKLVKAHQEPQPHVKAGRILCQTGVRVSLNDVSDGVASEANELAEASNVRIHIDARHIPIDEAMSSYSREQQLEYVFFGGEDFVLIGTVKEEDFSKVEEFFKEEGLFITKIGHVLSGEGVYLKEENQLTRLEKKGYNHFQKRG</sequence>
<feature type="binding site" evidence="1">
    <location>
        <position position="45"/>
    </location>
    <ligand>
        <name>Mg(2+)</name>
        <dbReference type="ChEBI" id="CHEBI:18420"/>
        <label>1</label>
    </ligand>
</feature>
<dbReference type="Pfam" id="PF02769">
    <property type="entry name" value="AIRS_C"/>
    <property type="match status" value="1"/>
</dbReference>
<dbReference type="Gene3D" id="3.90.650.10">
    <property type="entry name" value="PurM-like C-terminal domain"/>
    <property type="match status" value="1"/>
</dbReference>
<protein>
    <recommendedName>
        <fullName evidence="1">Thiamine-monophosphate kinase</fullName>
        <shortName evidence="1">TMP kinase</shortName>
        <shortName evidence="1">Thiamine-phosphate kinase</shortName>
        <ecNumber evidence="1">2.7.4.16</ecNumber>
    </recommendedName>
</protein>
<evidence type="ECO:0000256" key="1">
    <source>
        <dbReference type="HAMAP-Rule" id="MF_02128"/>
    </source>
</evidence>
<dbReference type="InterPro" id="IPR016188">
    <property type="entry name" value="PurM-like_N"/>
</dbReference>
<comment type="caution">
    <text evidence="1">Lacks conserved residue(s) required for the propagation of feature annotation.</text>
</comment>
<dbReference type="NCBIfam" id="TIGR01379">
    <property type="entry name" value="thiL"/>
    <property type="match status" value="1"/>
</dbReference>
<dbReference type="Gene3D" id="3.30.1330.10">
    <property type="entry name" value="PurM-like, N-terminal domain"/>
    <property type="match status" value="1"/>
</dbReference>
<feature type="binding site" evidence="1">
    <location>
        <begin position="121"/>
        <end position="122"/>
    </location>
    <ligand>
        <name>ATP</name>
        <dbReference type="ChEBI" id="CHEBI:30616"/>
    </ligand>
</feature>
<feature type="binding site" evidence="1">
    <location>
        <position position="74"/>
    </location>
    <ligand>
        <name>Mg(2+)</name>
        <dbReference type="ChEBI" id="CHEBI:18420"/>
        <label>3</label>
    </ligand>
</feature>
<dbReference type="STRING" id="1236971.JCM9152_4012"/>
<comment type="catalytic activity">
    <reaction evidence="1">
        <text>thiamine phosphate + ATP = thiamine diphosphate + ADP</text>
        <dbReference type="Rhea" id="RHEA:15913"/>
        <dbReference type="ChEBI" id="CHEBI:30616"/>
        <dbReference type="ChEBI" id="CHEBI:37575"/>
        <dbReference type="ChEBI" id="CHEBI:58937"/>
        <dbReference type="ChEBI" id="CHEBI:456216"/>
        <dbReference type="EC" id="2.7.4.16"/>
    </reaction>
</comment>
<evidence type="ECO:0000313" key="5">
    <source>
        <dbReference type="Proteomes" id="UP000018895"/>
    </source>
</evidence>
<keyword evidence="1" id="KW-0784">Thiamine biosynthesis</keyword>
<dbReference type="CDD" id="cd02194">
    <property type="entry name" value="ThiL"/>
    <property type="match status" value="1"/>
</dbReference>
<gene>
    <name evidence="1" type="primary">thiL</name>
    <name evidence="4" type="ORF">JCM9152_4012</name>
</gene>
<dbReference type="UniPathway" id="UPA00060">
    <property type="reaction ID" value="UER00142"/>
</dbReference>
<dbReference type="HAMAP" id="MF_02128">
    <property type="entry name" value="TMP_kinase"/>
    <property type="match status" value="1"/>
</dbReference>
<dbReference type="SUPFAM" id="SSF55326">
    <property type="entry name" value="PurM N-terminal domain-like"/>
    <property type="match status" value="1"/>
</dbReference>
<dbReference type="GO" id="GO:0009030">
    <property type="term" value="F:thiamine-phosphate kinase activity"/>
    <property type="evidence" value="ECO:0007669"/>
    <property type="project" value="UniProtKB-UniRule"/>
</dbReference>
<dbReference type="InterPro" id="IPR036676">
    <property type="entry name" value="PurM-like_C_sf"/>
</dbReference>
<dbReference type="GO" id="GO:0009229">
    <property type="term" value="P:thiamine diphosphate biosynthetic process"/>
    <property type="evidence" value="ECO:0007669"/>
    <property type="project" value="UniProtKB-UniRule"/>
</dbReference>
<dbReference type="GO" id="GO:0000287">
    <property type="term" value="F:magnesium ion binding"/>
    <property type="evidence" value="ECO:0007669"/>
    <property type="project" value="UniProtKB-UniRule"/>
</dbReference>
<dbReference type="EC" id="2.7.4.16" evidence="1"/>
<keyword evidence="1 4" id="KW-0418">Kinase</keyword>
<feature type="domain" description="PurM-like N-terminal" evidence="2">
    <location>
        <begin position="26"/>
        <end position="140"/>
    </location>
</feature>
<keyword evidence="1" id="KW-0460">Magnesium</keyword>
<dbReference type="PANTHER" id="PTHR30270:SF0">
    <property type="entry name" value="THIAMINE-MONOPHOSPHATE KINASE"/>
    <property type="match status" value="1"/>
</dbReference>
<dbReference type="Proteomes" id="UP000018895">
    <property type="component" value="Unassembled WGS sequence"/>
</dbReference>
<dbReference type="InterPro" id="IPR006283">
    <property type="entry name" value="ThiL-like"/>
</dbReference>
<dbReference type="EMBL" id="BAUU01000037">
    <property type="protein sequence ID" value="GAE32477.1"/>
    <property type="molecule type" value="Genomic_DNA"/>
</dbReference>
<dbReference type="PIRSF" id="PIRSF005303">
    <property type="entry name" value="Thiam_monoph_kin"/>
    <property type="match status" value="1"/>
</dbReference>
<keyword evidence="1" id="KW-0479">Metal-binding</keyword>
<evidence type="ECO:0000259" key="3">
    <source>
        <dbReference type="Pfam" id="PF02769"/>
    </source>
</evidence>
<keyword evidence="1" id="KW-0067">ATP-binding</keyword>
<feature type="binding site" evidence="1">
    <location>
        <position position="148"/>
    </location>
    <ligand>
        <name>ATP</name>
        <dbReference type="ChEBI" id="CHEBI:30616"/>
    </ligand>
</feature>
<comment type="miscellaneous">
    <text evidence="1">Reaction mechanism of ThiL seems to utilize a direct, inline transfer of the gamma-phosphate of ATP to TMP rather than a phosphorylated enzyme intermediate.</text>
</comment>
<dbReference type="PANTHER" id="PTHR30270">
    <property type="entry name" value="THIAMINE-MONOPHOSPHATE KINASE"/>
    <property type="match status" value="1"/>
</dbReference>
<dbReference type="GO" id="GO:0009228">
    <property type="term" value="P:thiamine biosynthetic process"/>
    <property type="evidence" value="ECO:0007669"/>
    <property type="project" value="UniProtKB-KW"/>
</dbReference>
<comment type="similarity">
    <text evidence="1">Belongs to the thiamine-monophosphate kinase family.</text>
</comment>
<dbReference type="InterPro" id="IPR036921">
    <property type="entry name" value="PurM-like_N_sf"/>
</dbReference>
<feature type="binding site" evidence="1">
    <location>
        <position position="219"/>
    </location>
    <ligand>
        <name>ATP</name>
        <dbReference type="ChEBI" id="CHEBI:30616"/>
    </ligand>
</feature>
<feature type="binding site" evidence="1">
    <location>
        <position position="122"/>
    </location>
    <ligand>
        <name>Mg(2+)</name>
        <dbReference type="ChEBI" id="CHEBI:18420"/>
        <label>1</label>
    </ligand>
</feature>
<proteinExistence type="inferred from homology"/>
<evidence type="ECO:0000259" key="2">
    <source>
        <dbReference type="Pfam" id="PF00586"/>
    </source>
</evidence>
<feature type="binding site" evidence="1">
    <location>
        <position position="28"/>
    </location>
    <ligand>
        <name>Mg(2+)</name>
        <dbReference type="ChEBI" id="CHEBI:18420"/>
        <label>3</label>
    </ligand>
</feature>
<dbReference type="Pfam" id="PF00586">
    <property type="entry name" value="AIRS"/>
    <property type="match status" value="1"/>
</dbReference>
<organism evidence="4 5">
    <name type="scientific">Halalkalibacter hemicellulosilyticusJCM 9152</name>
    <dbReference type="NCBI Taxonomy" id="1236971"/>
    <lineage>
        <taxon>Bacteria</taxon>
        <taxon>Bacillati</taxon>
        <taxon>Bacillota</taxon>
        <taxon>Bacilli</taxon>
        <taxon>Bacillales</taxon>
        <taxon>Bacillaceae</taxon>
        <taxon>Halalkalibacter</taxon>
    </lineage>
</organism>
<comment type="caution">
    <text evidence="4">The sequence shown here is derived from an EMBL/GenBank/DDBJ whole genome shotgun (WGS) entry which is preliminary data.</text>
</comment>
<feature type="binding site" evidence="1">
    <location>
        <position position="267"/>
    </location>
    <ligand>
        <name>substrate</name>
    </ligand>
</feature>
<keyword evidence="1" id="KW-0808">Transferase</keyword>
<dbReference type="RefSeq" id="WP_035346772.1">
    <property type="nucleotide sequence ID" value="NZ_BAUU01000037.1"/>
</dbReference>
<feature type="binding site" evidence="1">
    <location>
        <position position="322"/>
    </location>
    <ligand>
        <name>substrate</name>
    </ligand>
</feature>
<feature type="binding site" evidence="1">
    <location>
        <position position="52"/>
    </location>
    <ligand>
        <name>substrate</name>
    </ligand>
</feature>
<feature type="binding site" evidence="1">
    <location>
        <position position="28"/>
    </location>
    <ligand>
        <name>Mg(2+)</name>
        <dbReference type="ChEBI" id="CHEBI:18420"/>
        <label>4</label>
    </ligand>
</feature>
<accession>W4QKR0</accession>
<name>W4QKR0_9BACI</name>
<comment type="pathway">
    <text evidence="1">Cofactor biosynthesis; thiamine diphosphate biosynthesis; thiamine diphosphate from thiamine phosphate: step 1/1.</text>
</comment>
<dbReference type="InterPro" id="IPR010918">
    <property type="entry name" value="PurM-like_C_dom"/>
</dbReference>
<keyword evidence="5" id="KW-1185">Reference proteome</keyword>
<feature type="binding site" evidence="1">
    <location>
        <position position="74"/>
    </location>
    <ligand>
        <name>Mg(2+)</name>
        <dbReference type="ChEBI" id="CHEBI:18420"/>
        <label>4</label>
    </ligand>
</feature>
<dbReference type="AlphaFoldDB" id="W4QKR0"/>